<organism evidence="2 3">
    <name type="scientific">Shimia aestuarii</name>
    <dbReference type="NCBI Taxonomy" id="254406"/>
    <lineage>
        <taxon>Bacteria</taxon>
        <taxon>Pseudomonadati</taxon>
        <taxon>Pseudomonadota</taxon>
        <taxon>Alphaproteobacteria</taxon>
        <taxon>Rhodobacterales</taxon>
        <taxon>Roseobacteraceae</taxon>
    </lineage>
</organism>
<keyword evidence="1" id="KW-0732">Signal</keyword>
<dbReference type="RefSeq" id="WP_093094210.1">
    <property type="nucleotide sequence ID" value="NZ_FOTQ01000005.1"/>
</dbReference>
<accession>A0A1I4P0J6</accession>
<protein>
    <recommendedName>
        <fullName evidence="4">DUF3887 domain-containing protein</fullName>
    </recommendedName>
</protein>
<evidence type="ECO:0000313" key="2">
    <source>
        <dbReference type="EMBL" id="SFM21060.1"/>
    </source>
</evidence>
<evidence type="ECO:0000256" key="1">
    <source>
        <dbReference type="SAM" id="SignalP"/>
    </source>
</evidence>
<dbReference type="AlphaFoldDB" id="A0A1I4P0J6"/>
<dbReference type="Proteomes" id="UP000199144">
    <property type="component" value="Unassembled WGS sequence"/>
</dbReference>
<keyword evidence="3" id="KW-1185">Reference proteome</keyword>
<evidence type="ECO:0000313" key="3">
    <source>
        <dbReference type="Proteomes" id="UP000199144"/>
    </source>
</evidence>
<gene>
    <name evidence="2" type="ORF">SAMN04488042_10515</name>
</gene>
<name>A0A1I4P0J6_9RHOB</name>
<sequence length="138" mass="15799">MSRSHLALVCGLLAPLAAQAQESVFTDYADYARYVDARVMNRDFVPLVKRLGGNSKYTDAELNAINVQLMNAMQRDFTNVAVIKSVDLGNGFRQEARVYWHDRLGYTYFYAFLHDRGDSLVVLRFDLNTNSNTIFEKF</sequence>
<feature type="chain" id="PRO_5011710717" description="DUF3887 domain-containing protein" evidence="1">
    <location>
        <begin position="21"/>
        <end position="138"/>
    </location>
</feature>
<dbReference type="OrthoDB" id="7742632at2"/>
<reference evidence="2 3" key="1">
    <citation type="submission" date="2016-10" db="EMBL/GenBank/DDBJ databases">
        <authorList>
            <person name="de Groot N.N."/>
        </authorList>
    </citation>
    <scope>NUCLEOTIDE SEQUENCE [LARGE SCALE GENOMIC DNA]</scope>
    <source>
        <strain evidence="2 3">DSM 15283</strain>
    </source>
</reference>
<proteinExistence type="predicted"/>
<evidence type="ECO:0008006" key="4">
    <source>
        <dbReference type="Google" id="ProtNLM"/>
    </source>
</evidence>
<dbReference type="STRING" id="254406.SAMN04488042_10515"/>
<dbReference type="EMBL" id="FOTQ01000005">
    <property type="protein sequence ID" value="SFM21060.1"/>
    <property type="molecule type" value="Genomic_DNA"/>
</dbReference>
<feature type="signal peptide" evidence="1">
    <location>
        <begin position="1"/>
        <end position="20"/>
    </location>
</feature>